<dbReference type="CDD" id="cd01146">
    <property type="entry name" value="FhuD"/>
    <property type="match status" value="1"/>
</dbReference>
<feature type="compositionally biased region" description="Low complexity" evidence="5">
    <location>
        <begin position="39"/>
        <end position="51"/>
    </location>
</feature>
<dbReference type="AlphaFoldDB" id="A0A1I2UK03"/>
<feature type="compositionally biased region" description="Basic and acidic residues" evidence="5">
    <location>
        <begin position="55"/>
        <end position="66"/>
    </location>
</feature>
<dbReference type="InterPro" id="IPR002491">
    <property type="entry name" value="ABC_transptr_periplasmic_BD"/>
</dbReference>
<comment type="subcellular location">
    <subcellularLocation>
        <location evidence="1">Cell envelope</location>
    </subcellularLocation>
</comment>
<comment type="similarity">
    <text evidence="2">Belongs to the bacterial solute-binding protein 8 family.</text>
</comment>
<accession>A0A1I2UK03</accession>
<dbReference type="PROSITE" id="PS50983">
    <property type="entry name" value="FE_B12_PBP"/>
    <property type="match status" value="1"/>
</dbReference>
<organism evidence="7 8">
    <name type="scientific">Corynebacterium spheniscorum</name>
    <dbReference type="NCBI Taxonomy" id="185761"/>
    <lineage>
        <taxon>Bacteria</taxon>
        <taxon>Bacillati</taxon>
        <taxon>Actinomycetota</taxon>
        <taxon>Actinomycetes</taxon>
        <taxon>Mycobacteriales</taxon>
        <taxon>Corynebacteriaceae</taxon>
        <taxon>Corynebacterium</taxon>
    </lineage>
</organism>
<evidence type="ECO:0000313" key="8">
    <source>
        <dbReference type="Proteomes" id="UP000199065"/>
    </source>
</evidence>
<sequence length="318" mass="34162">MQNLDSLSIVKAAPATLGKILLAIIAIVALTFGLSACGNSESSSGSKDAAATSRAADKKDEKQETGTSKVEKIVALDWRYEEILTALGVKPVGIVEIGKSKEPGTLAGKLTEITSVGQAKQPNLEIISSLEPDLILASPTRHAAIMDQLKEIAPTEAYSDATYQDVLKSMDEIAAKVGKEDEAKKVREDLKAKLEEAKKAVKPGTRAALAGWTKNTLYTWVDASFPASLLKDAGFEYGYEGEKSNIESKTDVAELTADKLPEMNLDVLFMYLDVDGFRETPFAQAVPTIVGVEQDVWSRARGPLAAEAMLDQIIETAK</sequence>
<name>A0A1I2UK03_9CORY</name>
<evidence type="ECO:0000256" key="1">
    <source>
        <dbReference type="ARBA" id="ARBA00004196"/>
    </source>
</evidence>
<dbReference type="GO" id="GO:1901678">
    <property type="term" value="P:iron coordination entity transport"/>
    <property type="evidence" value="ECO:0007669"/>
    <property type="project" value="UniProtKB-ARBA"/>
</dbReference>
<dbReference type="GO" id="GO:0030288">
    <property type="term" value="C:outer membrane-bounded periplasmic space"/>
    <property type="evidence" value="ECO:0007669"/>
    <property type="project" value="TreeGrafter"/>
</dbReference>
<dbReference type="Pfam" id="PF01497">
    <property type="entry name" value="Peripla_BP_2"/>
    <property type="match status" value="1"/>
</dbReference>
<evidence type="ECO:0000259" key="6">
    <source>
        <dbReference type="PROSITE" id="PS50983"/>
    </source>
</evidence>
<dbReference type="Gene3D" id="3.40.50.1980">
    <property type="entry name" value="Nitrogenase molybdenum iron protein domain"/>
    <property type="match status" value="2"/>
</dbReference>
<evidence type="ECO:0000256" key="2">
    <source>
        <dbReference type="ARBA" id="ARBA00008814"/>
    </source>
</evidence>
<keyword evidence="8" id="KW-1185">Reference proteome</keyword>
<reference evidence="7 8" key="1">
    <citation type="submission" date="2016-10" db="EMBL/GenBank/DDBJ databases">
        <authorList>
            <person name="de Groot N.N."/>
        </authorList>
    </citation>
    <scope>NUCLEOTIDE SEQUENCE [LARGE SCALE GENOMIC DNA]</scope>
    <source>
        <strain>J11</strain>
        <strain evidence="8">PG 39</strain>
    </source>
</reference>
<feature type="domain" description="Fe/B12 periplasmic-binding" evidence="6">
    <location>
        <begin position="72"/>
        <end position="318"/>
    </location>
</feature>
<keyword evidence="3" id="KW-0813">Transport</keyword>
<gene>
    <name evidence="7" type="ORF">SAMN05660282_01907</name>
</gene>
<evidence type="ECO:0000256" key="3">
    <source>
        <dbReference type="ARBA" id="ARBA00022448"/>
    </source>
</evidence>
<dbReference type="Proteomes" id="UP000199065">
    <property type="component" value="Unassembled WGS sequence"/>
</dbReference>
<dbReference type="InterPro" id="IPR051313">
    <property type="entry name" value="Bact_iron-sidero_bind"/>
</dbReference>
<keyword evidence="4" id="KW-0732">Signal</keyword>
<evidence type="ECO:0000256" key="5">
    <source>
        <dbReference type="SAM" id="MobiDB-lite"/>
    </source>
</evidence>
<feature type="region of interest" description="Disordered" evidence="5">
    <location>
        <begin position="39"/>
        <end position="66"/>
    </location>
</feature>
<proteinExistence type="inferred from homology"/>
<evidence type="ECO:0000313" key="7">
    <source>
        <dbReference type="EMBL" id="SFG77360.1"/>
    </source>
</evidence>
<dbReference type="SUPFAM" id="SSF53807">
    <property type="entry name" value="Helical backbone' metal receptor"/>
    <property type="match status" value="1"/>
</dbReference>
<dbReference type="STRING" id="185761.SAMN05660282_01907"/>
<dbReference type="PANTHER" id="PTHR30532">
    <property type="entry name" value="IRON III DICITRATE-BINDING PERIPLASMIC PROTEIN"/>
    <property type="match status" value="1"/>
</dbReference>
<dbReference type="OrthoDB" id="9793175at2"/>
<dbReference type="EMBL" id="FOPJ01000014">
    <property type="protein sequence ID" value="SFG77360.1"/>
    <property type="molecule type" value="Genomic_DNA"/>
</dbReference>
<protein>
    <submittedName>
        <fullName evidence="7">Iron complex transport system substrate-binding protein</fullName>
    </submittedName>
</protein>
<evidence type="ECO:0000256" key="4">
    <source>
        <dbReference type="ARBA" id="ARBA00022729"/>
    </source>
</evidence>
<dbReference type="PANTHER" id="PTHR30532:SF1">
    <property type="entry name" value="IRON(3+)-HYDROXAMATE-BINDING PROTEIN FHUD"/>
    <property type="match status" value="1"/>
</dbReference>